<dbReference type="AlphaFoldDB" id="A0A1F2WRW0"/>
<dbReference type="PROSITE" id="PS00913">
    <property type="entry name" value="ADH_IRON_1"/>
    <property type="match status" value="1"/>
</dbReference>
<dbReference type="CDD" id="cd14865">
    <property type="entry name" value="Fe-ADH-like"/>
    <property type="match status" value="1"/>
</dbReference>
<dbReference type="EMBL" id="MELK01000013">
    <property type="protein sequence ID" value="OFW59622.1"/>
    <property type="molecule type" value="Genomic_DNA"/>
</dbReference>
<dbReference type="STRING" id="1797197.A2Y75_01430"/>
<organism evidence="6 7">
    <name type="scientific">Candidatus Solincola sediminis</name>
    <dbReference type="NCBI Taxonomy" id="1797199"/>
    <lineage>
        <taxon>Bacteria</taxon>
        <taxon>Bacillati</taxon>
        <taxon>Actinomycetota</taxon>
        <taxon>Candidatus Geothermincolia</taxon>
        <taxon>Candidatus Geothermincolales</taxon>
        <taxon>Candidatus Geothermincolaceae</taxon>
        <taxon>Candidatus Solincola</taxon>
    </lineage>
</organism>
<accession>A0A1F2WRW0</accession>
<dbReference type="Gene3D" id="1.20.1090.10">
    <property type="entry name" value="Dehydroquinate synthase-like - alpha domain"/>
    <property type="match status" value="1"/>
</dbReference>
<dbReference type="InterPro" id="IPR056798">
    <property type="entry name" value="ADH_Fe_C"/>
</dbReference>
<protein>
    <submittedName>
        <fullName evidence="6">Uncharacterized protein</fullName>
    </submittedName>
</protein>
<dbReference type="PANTHER" id="PTHR11496">
    <property type="entry name" value="ALCOHOL DEHYDROGENASE"/>
    <property type="match status" value="1"/>
</dbReference>
<comment type="caution">
    <text evidence="6">The sequence shown here is derived from an EMBL/GenBank/DDBJ whole genome shotgun (WGS) entry which is preliminary data.</text>
</comment>
<evidence type="ECO:0000256" key="3">
    <source>
        <dbReference type="ARBA" id="ARBA00023027"/>
    </source>
</evidence>
<dbReference type="GO" id="GO:0046872">
    <property type="term" value="F:metal ion binding"/>
    <property type="evidence" value="ECO:0007669"/>
    <property type="project" value="InterPro"/>
</dbReference>
<keyword evidence="2" id="KW-0560">Oxidoreductase</keyword>
<dbReference type="InterPro" id="IPR018211">
    <property type="entry name" value="ADH_Fe_CS"/>
</dbReference>
<gene>
    <name evidence="6" type="ORF">A2Y75_01430</name>
</gene>
<sequence>MAYDRDLEFVYRSPTKLIFRENAVKDAGIEVEELGCSRALIVTDKGIVDAGLVEPVEKALGKRHAGTYDKCIQDSGYDVVNKATEFARDKGADALISVGGGSVIDTAKGMAILLKEGGKLEDYEGVQMLSRPQTPHVVIPTTAGTGSEVTPSAVIKNRDRNIKMLIHDSHIMPNTAILDPVMTQGLPPMLTATTGMDVMTHAIEAIHAIIAEPIADYVAFGAIRLVVEYLPRCVENGDDLFARGQQQIAATAGGMAFANSQINIVHSLAHSAGGIFGVPHGLANSILLPHVILFILADCADRYVLVGEALGVYEKGMTGMEAGEAAANAIWEFTKKLGIPQRLRDAGVPEDGLESIADNALNDGVLPFSPKLIVDPEEVLQVYQNAW</sequence>
<dbReference type="FunFam" id="1.20.1090.10:FF:000001">
    <property type="entry name" value="Aldehyde-alcohol dehydrogenase"/>
    <property type="match status" value="1"/>
</dbReference>
<comment type="similarity">
    <text evidence="1">Belongs to the iron-containing alcohol dehydrogenase family.</text>
</comment>
<dbReference type="InterPro" id="IPR001670">
    <property type="entry name" value="ADH_Fe/GldA"/>
</dbReference>
<evidence type="ECO:0000256" key="2">
    <source>
        <dbReference type="ARBA" id="ARBA00023002"/>
    </source>
</evidence>
<evidence type="ECO:0000259" key="5">
    <source>
        <dbReference type="Pfam" id="PF25137"/>
    </source>
</evidence>
<evidence type="ECO:0000256" key="1">
    <source>
        <dbReference type="ARBA" id="ARBA00007358"/>
    </source>
</evidence>
<dbReference type="Pfam" id="PF25137">
    <property type="entry name" value="ADH_Fe_C"/>
    <property type="match status" value="1"/>
</dbReference>
<dbReference type="GO" id="GO:0004022">
    <property type="term" value="F:alcohol dehydrogenase (NAD+) activity"/>
    <property type="evidence" value="ECO:0007669"/>
    <property type="project" value="UniProtKB-ARBA"/>
</dbReference>
<evidence type="ECO:0000313" key="6">
    <source>
        <dbReference type="EMBL" id="OFW59622.1"/>
    </source>
</evidence>
<dbReference type="FunFam" id="3.40.50.1970:FF:000003">
    <property type="entry name" value="Alcohol dehydrogenase, iron-containing"/>
    <property type="match status" value="1"/>
</dbReference>
<proteinExistence type="inferred from homology"/>
<dbReference type="InterPro" id="IPR039697">
    <property type="entry name" value="Alcohol_dehydrogenase_Fe"/>
</dbReference>
<dbReference type="PANTHER" id="PTHR11496:SF102">
    <property type="entry name" value="ALCOHOL DEHYDROGENASE 4"/>
    <property type="match status" value="1"/>
</dbReference>
<name>A0A1F2WRW0_9ACTN</name>
<evidence type="ECO:0000259" key="4">
    <source>
        <dbReference type="Pfam" id="PF00465"/>
    </source>
</evidence>
<keyword evidence="3" id="KW-0520">NAD</keyword>
<evidence type="ECO:0000313" key="7">
    <source>
        <dbReference type="Proteomes" id="UP000177876"/>
    </source>
</evidence>
<dbReference type="Pfam" id="PF00465">
    <property type="entry name" value="Fe-ADH"/>
    <property type="match status" value="1"/>
</dbReference>
<dbReference type="SUPFAM" id="SSF56796">
    <property type="entry name" value="Dehydroquinate synthase-like"/>
    <property type="match status" value="1"/>
</dbReference>
<dbReference type="Gene3D" id="3.40.50.1970">
    <property type="match status" value="1"/>
</dbReference>
<feature type="domain" description="Fe-containing alcohol dehydrogenase-like C-terminal" evidence="5">
    <location>
        <begin position="191"/>
        <end position="387"/>
    </location>
</feature>
<reference evidence="6 7" key="1">
    <citation type="journal article" date="2016" name="Nat. Commun.">
        <title>Thousands of microbial genomes shed light on interconnected biogeochemical processes in an aquifer system.</title>
        <authorList>
            <person name="Anantharaman K."/>
            <person name="Brown C.T."/>
            <person name="Hug L.A."/>
            <person name="Sharon I."/>
            <person name="Castelle C.J."/>
            <person name="Probst A.J."/>
            <person name="Thomas B.C."/>
            <person name="Singh A."/>
            <person name="Wilkins M.J."/>
            <person name="Karaoz U."/>
            <person name="Brodie E.L."/>
            <person name="Williams K.H."/>
            <person name="Hubbard S.S."/>
            <person name="Banfield J.F."/>
        </authorList>
    </citation>
    <scope>NUCLEOTIDE SEQUENCE [LARGE SCALE GENOMIC DNA]</scope>
</reference>
<feature type="domain" description="Alcohol dehydrogenase iron-type/glycerol dehydrogenase GldA" evidence="4">
    <location>
        <begin position="14"/>
        <end position="180"/>
    </location>
</feature>
<dbReference type="Proteomes" id="UP000177876">
    <property type="component" value="Unassembled WGS sequence"/>
</dbReference>